<dbReference type="EMBL" id="JAANAS010000039">
    <property type="protein sequence ID" value="NGZ89667.1"/>
    <property type="molecule type" value="Genomic_DNA"/>
</dbReference>
<comment type="caution">
    <text evidence="1">The sequence shown here is derived from an EMBL/GenBank/DDBJ whole genome shotgun (WGS) entry which is preliminary data.</text>
</comment>
<evidence type="ECO:0000313" key="2">
    <source>
        <dbReference type="Proteomes" id="UP000643701"/>
    </source>
</evidence>
<name>A0A967ACC3_9FLAO</name>
<accession>A0A967ACC3</accession>
<gene>
    <name evidence="1" type="ORF">G7034_05315</name>
</gene>
<sequence>MEERDYLLKKIRPELKNAKVYKDTLQEERFQNECLRPIAKFQNDIILHIYSVYIDYRKNVYHELNLDKKSTYIEESIKKDSKIRRQLQGVFIGHFTLQEYKTYTSNYKAFNKRINNLCIERIKSQMQFFEIHIQN</sequence>
<evidence type="ECO:0000313" key="1">
    <source>
        <dbReference type="EMBL" id="NGZ89667.1"/>
    </source>
</evidence>
<reference evidence="1" key="1">
    <citation type="submission" date="2020-03" db="EMBL/GenBank/DDBJ databases">
        <title>Psychroflexus Maritimus sp. nov., isolate from marine sediment.</title>
        <authorList>
            <person name="Zhong Y.-L."/>
        </authorList>
    </citation>
    <scope>NUCLEOTIDE SEQUENCE</scope>
    <source>
        <strain evidence="1">C1</strain>
    </source>
</reference>
<dbReference type="AlphaFoldDB" id="A0A967ACC3"/>
<dbReference type="Proteomes" id="UP000643701">
    <property type="component" value="Unassembled WGS sequence"/>
</dbReference>
<protein>
    <submittedName>
        <fullName evidence="1">Glyoxalase</fullName>
    </submittedName>
</protein>
<dbReference type="RefSeq" id="WP_166399925.1">
    <property type="nucleotide sequence ID" value="NZ_JAANAS010000039.1"/>
</dbReference>
<organism evidence="1 2">
    <name type="scientific">Psychroflexus maritimus</name>
    <dbReference type="NCBI Taxonomy" id="2714865"/>
    <lineage>
        <taxon>Bacteria</taxon>
        <taxon>Pseudomonadati</taxon>
        <taxon>Bacteroidota</taxon>
        <taxon>Flavobacteriia</taxon>
        <taxon>Flavobacteriales</taxon>
        <taxon>Flavobacteriaceae</taxon>
        <taxon>Psychroflexus</taxon>
    </lineage>
</organism>
<keyword evidence="2" id="KW-1185">Reference proteome</keyword>
<proteinExistence type="predicted"/>